<dbReference type="Proteomes" id="UP000199444">
    <property type="component" value="Unassembled WGS sequence"/>
</dbReference>
<dbReference type="Pfam" id="PF11553">
    <property type="entry name" value="DUF3231"/>
    <property type="match status" value="2"/>
</dbReference>
<organism evidence="1 2">
    <name type="scientific">Virgibacillus salinus</name>
    <dbReference type="NCBI Taxonomy" id="553311"/>
    <lineage>
        <taxon>Bacteria</taxon>
        <taxon>Bacillati</taxon>
        <taxon>Bacillota</taxon>
        <taxon>Bacilli</taxon>
        <taxon>Bacillales</taxon>
        <taxon>Bacillaceae</taxon>
        <taxon>Virgibacillus</taxon>
    </lineage>
</organism>
<evidence type="ECO:0008006" key="3">
    <source>
        <dbReference type="Google" id="ProtNLM"/>
    </source>
</evidence>
<sequence>MENLKKNIPLTSAEISSLWTSYQNETMTICGLKYFLQHVDDDQIQSILEQVLAVSEENKSKLTNFFNTENYPIPHGYTEKDIDLQAPRLFADKLYLEYMLNLTILLLTAYGTALGLAERTDVIKYYSNCLNTTQELHSKIKEMSKEKGIYLRSPKIPKPRQIDFVKKQKFLTGWFGDRRPLLGIEIANLVFHAKRNALGQAVIAGFSQVAKSKEARRYFERGRDISGKHVNIFTSILHEEYLSNGTLILLSEVTDSTVPPFSDKLMMSLVTLLTASGIGQYGMAMSASPRHDLGVHYTRLIAEIAHYSDDGANIMINNGWLEQPPIAADRKELAD</sequence>
<reference evidence="1 2" key="1">
    <citation type="submission" date="2016-10" db="EMBL/GenBank/DDBJ databases">
        <authorList>
            <person name="de Groot N.N."/>
        </authorList>
    </citation>
    <scope>NUCLEOTIDE SEQUENCE [LARGE SCALE GENOMIC DNA]</scope>
    <source>
        <strain evidence="1 2">CGMCC 1.10449</strain>
    </source>
</reference>
<dbReference type="InterPro" id="IPR021617">
    <property type="entry name" value="DUF3231"/>
</dbReference>
<name>A0A1H1GGF4_9BACI</name>
<dbReference type="Gene3D" id="1.20.1260.10">
    <property type="match status" value="2"/>
</dbReference>
<protein>
    <recommendedName>
        <fullName evidence="3">DUF3231 family protein</fullName>
    </recommendedName>
</protein>
<dbReference type="InterPro" id="IPR012347">
    <property type="entry name" value="Ferritin-like"/>
</dbReference>
<proteinExistence type="predicted"/>
<evidence type="ECO:0000313" key="2">
    <source>
        <dbReference type="Proteomes" id="UP000199444"/>
    </source>
</evidence>
<dbReference type="RefSeq" id="WP_092494411.1">
    <property type="nucleotide sequence ID" value="NZ_FNKD01000005.1"/>
</dbReference>
<evidence type="ECO:0000313" key="1">
    <source>
        <dbReference type="EMBL" id="SDR12205.1"/>
    </source>
</evidence>
<dbReference type="EMBL" id="FNKD01000005">
    <property type="protein sequence ID" value="SDR12205.1"/>
    <property type="molecule type" value="Genomic_DNA"/>
</dbReference>
<accession>A0A1H1GGF4</accession>
<dbReference type="STRING" id="553311.SAMN05216231_3704"/>
<dbReference type="AlphaFoldDB" id="A0A1H1GGF4"/>
<keyword evidence="2" id="KW-1185">Reference proteome</keyword>
<gene>
    <name evidence="1" type="ORF">SAMN05216231_3704</name>
</gene>